<protein>
    <recommendedName>
        <fullName evidence="3">HECT-type E3 ubiquitin transferase</fullName>
        <ecNumber evidence="3">2.3.2.26</ecNumber>
    </recommendedName>
</protein>
<dbReference type="SUPFAM" id="SSF56204">
    <property type="entry name" value="Hect, E3 ligase catalytic domain"/>
    <property type="match status" value="1"/>
</dbReference>
<dbReference type="CDD" id="cd23767">
    <property type="entry name" value="IQCD"/>
    <property type="match status" value="1"/>
</dbReference>
<evidence type="ECO:0000256" key="5">
    <source>
        <dbReference type="ARBA" id="ARBA00022786"/>
    </source>
</evidence>
<dbReference type="GO" id="GO:0061630">
    <property type="term" value="F:ubiquitin protein ligase activity"/>
    <property type="evidence" value="ECO:0007669"/>
    <property type="project" value="UniProtKB-EC"/>
</dbReference>
<keyword evidence="4" id="KW-0808">Transferase</keyword>
<organism evidence="9 10">
    <name type="scientific">Cladophialophora carrionii CBS 160.54</name>
    <dbReference type="NCBI Taxonomy" id="1279043"/>
    <lineage>
        <taxon>Eukaryota</taxon>
        <taxon>Fungi</taxon>
        <taxon>Dikarya</taxon>
        <taxon>Ascomycota</taxon>
        <taxon>Pezizomycotina</taxon>
        <taxon>Eurotiomycetes</taxon>
        <taxon>Chaetothyriomycetidae</taxon>
        <taxon>Chaetothyriales</taxon>
        <taxon>Herpotrichiellaceae</taxon>
        <taxon>Cladophialophora</taxon>
    </lineage>
</organism>
<dbReference type="GO" id="GO:0000209">
    <property type="term" value="P:protein polyubiquitination"/>
    <property type="evidence" value="ECO:0007669"/>
    <property type="project" value="InterPro"/>
</dbReference>
<dbReference type="InterPro" id="IPR000569">
    <property type="entry name" value="HECT_dom"/>
</dbReference>
<dbReference type="GO" id="GO:0006511">
    <property type="term" value="P:ubiquitin-dependent protein catabolic process"/>
    <property type="evidence" value="ECO:0007669"/>
    <property type="project" value="TreeGrafter"/>
</dbReference>
<evidence type="ECO:0000256" key="4">
    <source>
        <dbReference type="ARBA" id="ARBA00022679"/>
    </source>
</evidence>
<keyword evidence="5 6" id="KW-0833">Ubl conjugation pathway</keyword>
<reference evidence="9 10" key="1">
    <citation type="submission" date="2013-03" db="EMBL/GenBank/DDBJ databases">
        <title>The Genome Sequence of Cladophialophora carrionii CBS 160.54.</title>
        <authorList>
            <consortium name="The Broad Institute Genomics Platform"/>
            <person name="Cuomo C."/>
            <person name="de Hoog S."/>
            <person name="Gorbushina A."/>
            <person name="Walker B."/>
            <person name="Young S.K."/>
            <person name="Zeng Q."/>
            <person name="Gargeya S."/>
            <person name="Fitzgerald M."/>
            <person name="Haas B."/>
            <person name="Abouelleil A."/>
            <person name="Allen A.W."/>
            <person name="Alvarado L."/>
            <person name="Arachchi H.M."/>
            <person name="Berlin A.M."/>
            <person name="Chapman S.B."/>
            <person name="Gainer-Dewar J."/>
            <person name="Goldberg J."/>
            <person name="Griggs A."/>
            <person name="Gujja S."/>
            <person name="Hansen M."/>
            <person name="Howarth C."/>
            <person name="Imamovic A."/>
            <person name="Ireland A."/>
            <person name="Larimer J."/>
            <person name="McCowan C."/>
            <person name="Murphy C."/>
            <person name="Pearson M."/>
            <person name="Poon T.W."/>
            <person name="Priest M."/>
            <person name="Roberts A."/>
            <person name="Saif S."/>
            <person name="Shea T."/>
            <person name="Sisk P."/>
            <person name="Sykes S."/>
            <person name="Wortman J."/>
            <person name="Nusbaum C."/>
            <person name="Birren B."/>
        </authorList>
    </citation>
    <scope>NUCLEOTIDE SEQUENCE [LARGE SCALE GENOMIC DNA]</scope>
    <source>
        <strain evidence="9 10">CBS 160.54</strain>
    </source>
</reference>
<feature type="region of interest" description="Disordered" evidence="7">
    <location>
        <begin position="1"/>
        <end position="72"/>
    </location>
</feature>
<dbReference type="PROSITE" id="PS50237">
    <property type="entry name" value="HECT"/>
    <property type="match status" value="1"/>
</dbReference>
<evidence type="ECO:0000259" key="8">
    <source>
        <dbReference type="PROSITE" id="PS50237"/>
    </source>
</evidence>
<feature type="compositionally biased region" description="Basic and acidic residues" evidence="7">
    <location>
        <begin position="50"/>
        <end position="62"/>
    </location>
</feature>
<dbReference type="SMART" id="SM00119">
    <property type="entry name" value="HECTc"/>
    <property type="match status" value="1"/>
</dbReference>
<dbReference type="PANTHER" id="PTHR45700">
    <property type="entry name" value="UBIQUITIN-PROTEIN LIGASE E3C"/>
    <property type="match status" value="1"/>
</dbReference>
<dbReference type="CDD" id="cd00078">
    <property type="entry name" value="HECTc"/>
    <property type="match status" value="1"/>
</dbReference>
<dbReference type="OrthoDB" id="8068875at2759"/>
<proteinExistence type="predicted"/>
<evidence type="ECO:0000256" key="2">
    <source>
        <dbReference type="ARBA" id="ARBA00004906"/>
    </source>
</evidence>
<evidence type="ECO:0000256" key="6">
    <source>
        <dbReference type="PROSITE-ProRule" id="PRU00104"/>
    </source>
</evidence>
<dbReference type="Pfam" id="PF00632">
    <property type="entry name" value="HECT"/>
    <property type="match status" value="1"/>
</dbReference>
<feature type="compositionally biased region" description="Polar residues" evidence="7">
    <location>
        <begin position="15"/>
        <end position="45"/>
    </location>
</feature>
<dbReference type="PANTHER" id="PTHR45700:SF2">
    <property type="entry name" value="UBIQUITIN-PROTEIN LIGASE E3C"/>
    <property type="match status" value="1"/>
</dbReference>
<sequence>MHQSFTGSARKARQVNLSGRNTTNPWAALSKSGQGSSPAGTNPVAQAQADRVKRQQERDRLNASRKIQKVWRGHSTRRKEKAVLRQTWDENERLRLGRDAEVDYRVLVDNEESIPGYENSDQLLVQLRLLLQYQEYRRARVRDEMDTFRLLYFGQALHPTLLSLQGSLVDHVWRFNLSRLGLVVSLHLKSILIDESTSRMTYGPRLLKMISMIAIYVSDDMVRDSTTYFETIELALASQKGEGWQKGSLEAIWALLRYPTQKQPAYRAFVTRLMSEPSYADDSAVLARLATPLDLTQLSTAITEMLEDEDAAKTDALTTTERLWQLAYLVYFHDAIQRGSADRAYIEALSALLGECANEIAERYEQADHLMSGDNSKNSSAPLPPFVREMISRIPQQDNLQAVLDEMGSSQSSTEDTGGTDFQSAKRLANFAVALLRAFPAQAQNIRMALYRGSVKTVGNADVSTIQYFWNTARGTGVFKKITRDHRIVLSLLREAAPPTNQIGQAPVSKAEIGQWRDEWRITLLFLELYTFVLKFMDDEDFFSYDKSHAFGATTTSPISVLSRKGSLPLNDVAQMTIFLKNLAFVLYWNAAELVESNEHEEDVGISALFGGSLHSSNRQPEKKQQTLTGNGVSQGYLKGLVTGLLRMLHERDSRRSFVPPGHWLMTNQVSMAGFIPAVVAEEERRHELGEDEDADDQQDDFDKDAELDESAGSMPGEMLLNTMFGIRPSHIPRSRASRMADRIEKQRLQARKKRQLESLAPRLEILRNLPFFIPFETRVQIFREFVYRDQLRRRDGAIDPDTWRMSVVTSTQGRGTDGRPRGVDIISRHHAEIRREKVFEDAYEAFYGLGEGLKEPIQITFIDKFGAPEAGIDGGGVTKEFLMSVTSEAFDPDASLAMFKENAQRYLYPNPLIYQETAAYLKRAGRKPGTEGFDFPMAEFLRRFQFLGRVVGKCLYEGILIDVSFAGFFLLKWALTGGTTVGSNESAYRATINDLREYDEELYQGLLKLKNYPGDVENDFGLDFTVTDTITIEDERHNEVHQTITTELITNGANTPVTNTNRLVYIDRIVRYRLQQQPKAVTDAFLKGLGQIIQPMWLAMFNQKELQKLVGGDNSELDIADLRRNTQYGGLYVIGDDGQEHPTVQLFWKALQEMSDSDRRKVLKFVTSTPRAPLLGFSHLNPRFSIRDSSEDQERLPSTSTCVNLLKLPRYGDIKTMKEKLLYAVNSGAGFDLS</sequence>
<dbReference type="HOGENOM" id="CLU_002173_2_4_1"/>
<dbReference type="InterPro" id="IPR035983">
    <property type="entry name" value="Hect_E3_ubiquitin_ligase"/>
</dbReference>
<evidence type="ECO:0000313" key="9">
    <source>
        <dbReference type="EMBL" id="ETI19518.1"/>
    </source>
</evidence>
<evidence type="ECO:0000256" key="7">
    <source>
        <dbReference type="SAM" id="MobiDB-lite"/>
    </source>
</evidence>
<dbReference type="RefSeq" id="XP_008731877.1">
    <property type="nucleotide sequence ID" value="XM_008733655.1"/>
</dbReference>
<evidence type="ECO:0000313" key="10">
    <source>
        <dbReference type="Proteomes" id="UP000030678"/>
    </source>
</evidence>
<dbReference type="GeneID" id="19987845"/>
<comment type="pathway">
    <text evidence="2">Protein modification; protein ubiquitination.</text>
</comment>
<dbReference type="VEuPathDB" id="FungiDB:G647_09352"/>
<gene>
    <name evidence="9" type="ORF">G647_09352</name>
</gene>
<dbReference type="FunFam" id="3.30.2410.10:FF:000017">
    <property type="entry name" value="E3 ubiquitin-protein ligase UPL7"/>
    <property type="match status" value="1"/>
</dbReference>
<comment type="catalytic activity">
    <reaction evidence="1">
        <text>S-ubiquitinyl-[E2 ubiquitin-conjugating enzyme]-L-cysteine + [acceptor protein]-L-lysine = [E2 ubiquitin-conjugating enzyme]-L-cysteine + N(6)-ubiquitinyl-[acceptor protein]-L-lysine.</text>
        <dbReference type="EC" id="2.3.2.26"/>
    </reaction>
</comment>
<dbReference type="Gene3D" id="3.90.1750.10">
    <property type="entry name" value="Hect, E3 ligase catalytic domains"/>
    <property type="match status" value="1"/>
</dbReference>
<dbReference type="EC" id="2.3.2.26" evidence="3"/>
<feature type="active site" description="Glycyl thioester intermediate" evidence="6">
    <location>
        <position position="1203"/>
    </location>
</feature>
<name>V9CZR8_9EURO</name>
<dbReference type="PROSITE" id="PS50096">
    <property type="entry name" value="IQ"/>
    <property type="match status" value="1"/>
</dbReference>
<evidence type="ECO:0000256" key="1">
    <source>
        <dbReference type="ARBA" id="ARBA00000885"/>
    </source>
</evidence>
<dbReference type="EMBL" id="KB822710">
    <property type="protein sequence ID" value="ETI19518.1"/>
    <property type="molecule type" value="Genomic_DNA"/>
</dbReference>
<accession>V9CZR8</accession>
<dbReference type="Gene3D" id="3.30.2410.10">
    <property type="entry name" value="Hect, E3 ligase catalytic domain"/>
    <property type="match status" value="1"/>
</dbReference>
<dbReference type="Proteomes" id="UP000030678">
    <property type="component" value="Unassembled WGS sequence"/>
</dbReference>
<dbReference type="Gene3D" id="3.30.2160.10">
    <property type="entry name" value="Hect, E3 ligase catalytic domain"/>
    <property type="match status" value="1"/>
</dbReference>
<feature type="domain" description="HECT" evidence="8">
    <location>
        <begin position="854"/>
        <end position="1235"/>
    </location>
</feature>
<dbReference type="AlphaFoldDB" id="V9CZR8"/>
<dbReference type="InterPro" id="IPR044611">
    <property type="entry name" value="E3A/B/C-like"/>
</dbReference>
<evidence type="ECO:0000256" key="3">
    <source>
        <dbReference type="ARBA" id="ARBA00012485"/>
    </source>
</evidence>